<evidence type="ECO:0000256" key="9">
    <source>
        <dbReference type="SAM" id="MobiDB-lite"/>
    </source>
</evidence>
<dbReference type="KEGG" id="mnt:21400414"/>
<dbReference type="PANTHER" id="PTHR45801:SF110">
    <property type="entry name" value="TRANSCRIPTIONAL REGULATOR SUPERMAN"/>
    <property type="match status" value="1"/>
</dbReference>
<dbReference type="STRING" id="981085.W9R3T1"/>
<evidence type="ECO:0000256" key="6">
    <source>
        <dbReference type="ARBA" id="ARBA00023163"/>
    </source>
</evidence>
<keyword evidence="2" id="KW-0479">Metal-binding</keyword>
<dbReference type="Proteomes" id="UP000030645">
    <property type="component" value="Unassembled WGS sequence"/>
</dbReference>
<dbReference type="SUPFAM" id="SSF57667">
    <property type="entry name" value="beta-beta-alpha zinc fingers"/>
    <property type="match status" value="1"/>
</dbReference>
<evidence type="ECO:0000256" key="2">
    <source>
        <dbReference type="ARBA" id="ARBA00022723"/>
    </source>
</evidence>
<dbReference type="AlphaFoldDB" id="W9R3T1"/>
<keyword evidence="7" id="KW-0539">Nucleus</keyword>
<evidence type="ECO:0000256" key="1">
    <source>
        <dbReference type="ARBA" id="ARBA00004123"/>
    </source>
</evidence>
<dbReference type="InterPro" id="IPR052426">
    <property type="entry name" value="Plant_dev_regulator"/>
</dbReference>
<name>W9R3T1_9ROSA</name>
<keyword evidence="5" id="KW-0805">Transcription regulation</keyword>
<evidence type="ECO:0000259" key="10">
    <source>
        <dbReference type="PROSITE" id="PS50157"/>
    </source>
</evidence>
<dbReference type="GO" id="GO:0008270">
    <property type="term" value="F:zinc ion binding"/>
    <property type="evidence" value="ECO:0007669"/>
    <property type="project" value="UniProtKB-KW"/>
</dbReference>
<evidence type="ECO:0000313" key="11">
    <source>
        <dbReference type="EMBL" id="EXB55540.1"/>
    </source>
</evidence>
<accession>W9R3T1</accession>
<protein>
    <submittedName>
        <fullName evidence="11">Transcriptional regulator SUPERMAN</fullName>
    </submittedName>
</protein>
<gene>
    <name evidence="11" type="ORF">L484_017412</name>
</gene>
<dbReference type="eggNOG" id="ENOG502RXP0">
    <property type="taxonomic scope" value="Eukaryota"/>
</dbReference>
<evidence type="ECO:0000256" key="3">
    <source>
        <dbReference type="ARBA" id="ARBA00022771"/>
    </source>
</evidence>
<dbReference type="PROSITE" id="PS50157">
    <property type="entry name" value="ZINC_FINGER_C2H2_2"/>
    <property type="match status" value="1"/>
</dbReference>
<evidence type="ECO:0000256" key="4">
    <source>
        <dbReference type="ARBA" id="ARBA00022833"/>
    </source>
</evidence>
<keyword evidence="6" id="KW-0804">Transcription</keyword>
<dbReference type="GO" id="GO:0005634">
    <property type="term" value="C:nucleus"/>
    <property type="evidence" value="ECO:0007669"/>
    <property type="project" value="UniProtKB-SubCell"/>
</dbReference>
<dbReference type="PROSITE" id="PS00028">
    <property type="entry name" value="ZINC_FINGER_C2H2_1"/>
    <property type="match status" value="1"/>
</dbReference>
<evidence type="ECO:0000313" key="12">
    <source>
        <dbReference type="Proteomes" id="UP000030645"/>
    </source>
</evidence>
<sequence length="249" mass="28119">MERNSSLSLKDRHQRNNINNINIPKDQYSWSHVYNNNQSYEEDYMMNGFSWPPRSYTCSFCKREFRSAQALGGHMNVHRKDRARLRQSPPRSDHGGGRYGSGTTFLNLNMNPSFSTCHSLIPAPLSSLTSPPLSSLTSSPYSAYNCPNNESKKWPWTGHHVEYRSTNQLDPLTYINGSDLAKSTKNKQSVCGVEEHDGFAGKNITQYCKSLNKADQTTAVRLDLEIGLLGADSKMARDLDLELRLGYSN</sequence>
<proteinExistence type="predicted"/>
<dbReference type="OrthoDB" id="1708403at2759"/>
<organism evidence="11 12">
    <name type="scientific">Morus notabilis</name>
    <dbReference type="NCBI Taxonomy" id="981085"/>
    <lineage>
        <taxon>Eukaryota</taxon>
        <taxon>Viridiplantae</taxon>
        <taxon>Streptophyta</taxon>
        <taxon>Embryophyta</taxon>
        <taxon>Tracheophyta</taxon>
        <taxon>Spermatophyta</taxon>
        <taxon>Magnoliopsida</taxon>
        <taxon>eudicotyledons</taxon>
        <taxon>Gunneridae</taxon>
        <taxon>Pentapetalae</taxon>
        <taxon>rosids</taxon>
        <taxon>fabids</taxon>
        <taxon>Rosales</taxon>
        <taxon>Moraceae</taxon>
        <taxon>Moreae</taxon>
        <taxon>Morus</taxon>
    </lineage>
</organism>
<dbReference type="InterPro" id="IPR036236">
    <property type="entry name" value="Znf_C2H2_sf"/>
</dbReference>
<reference evidence="12" key="1">
    <citation type="submission" date="2013-01" db="EMBL/GenBank/DDBJ databases">
        <title>Draft Genome Sequence of a Mulberry Tree, Morus notabilis C.K. Schneid.</title>
        <authorList>
            <person name="He N."/>
            <person name="Zhao S."/>
        </authorList>
    </citation>
    <scope>NUCLEOTIDE SEQUENCE</scope>
</reference>
<comment type="subcellular location">
    <subcellularLocation>
        <location evidence="1">Nucleus</location>
    </subcellularLocation>
</comment>
<dbReference type="SMART" id="SM00355">
    <property type="entry name" value="ZnF_C2H2"/>
    <property type="match status" value="1"/>
</dbReference>
<dbReference type="InterPro" id="IPR013087">
    <property type="entry name" value="Znf_C2H2_type"/>
</dbReference>
<keyword evidence="4" id="KW-0862">Zinc</keyword>
<feature type="domain" description="C2H2-type" evidence="10">
    <location>
        <begin position="56"/>
        <end position="83"/>
    </location>
</feature>
<dbReference type="Gene3D" id="3.30.160.60">
    <property type="entry name" value="Classic Zinc Finger"/>
    <property type="match status" value="1"/>
</dbReference>
<keyword evidence="12" id="KW-1185">Reference proteome</keyword>
<evidence type="ECO:0000256" key="7">
    <source>
        <dbReference type="ARBA" id="ARBA00023242"/>
    </source>
</evidence>
<evidence type="ECO:0000256" key="5">
    <source>
        <dbReference type="ARBA" id="ARBA00023015"/>
    </source>
</evidence>
<evidence type="ECO:0000256" key="8">
    <source>
        <dbReference type="PROSITE-ProRule" id="PRU00042"/>
    </source>
</evidence>
<dbReference type="EMBL" id="KE344246">
    <property type="protein sequence ID" value="EXB55540.1"/>
    <property type="molecule type" value="Genomic_DNA"/>
</dbReference>
<dbReference type="Pfam" id="PF13912">
    <property type="entry name" value="zf-C2H2_6"/>
    <property type="match status" value="1"/>
</dbReference>
<feature type="region of interest" description="Disordered" evidence="9">
    <location>
        <begin position="81"/>
        <end position="100"/>
    </location>
</feature>
<dbReference type="PANTHER" id="PTHR45801">
    <property type="entry name" value="OS07G0101800 PROTEIN"/>
    <property type="match status" value="1"/>
</dbReference>
<keyword evidence="3 8" id="KW-0863">Zinc-finger</keyword>